<dbReference type="EMBL" id="JBHILJ010000002">
    <property type="protein sequence ID" value="MFB5735841.1"/>
    <property type="molecule type" value="Genomic_DNA"/>
</dbReference>
<evidence type="ECO:0000313" key="4">
    <source>
        <dbReference type="EMBL" id="PJZ66488.1"/>
    </source>
</evidence>
<reference evidence="4 5" key="1">
    <citation type="submission" date="2017-07" db="EMBL/GenBank/DDBJ databases">
        <title>Leptospira spp. isolated from tropical soils.</title>
        <authorList>
            <person name="Thibeaux R."/>
            <person name="Iraola G."/>
            <person name="Ferres I."/>
            <person name="Bierque E."/>
            <person name="Girault D."/>
            <person name="Soupe-Gilbert M.-E."/>
            <person name="Picardeau M."/>
            <person name="Goarant C."/>
        </authorList>
    </citation>
    <scope>NUCLEOTIDE SEQUENCE [LARGE SCALE GENOMIC DNA]</scope>
    <source>
        <strain evidence="4 5">FH2-C-A2</strain>
    </source>
</reference>
<dbReference type="AlphaFoldDB" id="A0A2M9ZDH8"/>
<dbReference type="InterPro" id="IPR013538">
    <property type="entry name" value="ASHA1/2-like_C"/>
</dbReference>
<dbReference type="Proteomes" id="UP001580391">
    <property type="component" value="Unassembled WGS sequence"/>
</dbReference>
<accession>A0A2M9ZDH8</accession>
<dbReference type="RefSeq" id="WP_100758658.1">
    <property type="nucleotide sequence ID" value="NZ_JBHILI010000002.1"/>
</dbReference>
<dbReference type="SUPFAM" id="SSF55961">
    <property type="entry name" value="Bet v1-like"/>
    <property type="match status" value="1"/>
</dbReference>
<comment type="similarity">
    <text evidence="1">Belongs to the AHA1 family.</text>
</comment>
<proteinExistence type="inferred from homology"/>
<gene>
    <name evidence="3" type="ORF">ACE5IX_04940</name>
    <name evidence="4" type="ORF">CH371_09550</name>
</gene>
<dbReference type="EMBL" id="NPDT01000002">
    <property type="protein sequence ID" value="PJZ66488.1"/>
    <property type="molecule type" value="Genomic_DNA"/>
</dbReference>
<reference evidence="3 6" key="2">
    <citation type="submission" date="2024-09" db="EMBL/GenBank/DDBJ databases">
        <title>Taxonomic and Genotyping Characterization of Leptospira Strains isolated from Multiple Sources in Colombia highlights the importance of intermediate species.</title>
        <authorList>
            <person name="Torres Higuera L."/>
            <person name="Rojas Tapias D."/>
            <person name="Jimenez Velasquez S."/>
            <person name="Renjifo Ibanez C."/>
        </authorList>
    </citation>
    <scope>NUCLEOTIDE SEQUENCE [LARGE SCALE GENOMIC DNA]</scope>
    <source>
        <strain evidence="3 6">Lep080</strain>
    </source>
</reference>
<sequence length="163" mass="18386">MKTLKTIAHENFSIERIYNATAKAVYSAWASSEAKSHWFFGPKEWKLIRRELDFRVGGIEILHGKFGDTMETLYTARFHELLEDTRLVFVYDMHLNGVLYSVSLISVQIENLGPKRTKLVFTEHVAFLDGSTDGAAGVASREAGTAVHLDKLTEYLSELESGE</sequence>
<evidence type="ECO:0000313" key="3">
    <source>
        <dbReference type="EMBL" id="MFB5735841.1"/>
    </source>
</evidence>
<dbReference type="Pfam" id="PF08327">
    <property type="entry name" value="AHSA1"/>
    <property type="match status" value="1"/>
</dbReference>
<organism evidence="4 5">
    <name type="scientific">Leptospira wolffii</name>
    <dbReference type="NCBI Taxonomy" id="409998"/>
    <lineage>
        <taxon>Bacteria</taxon>
        <taxon>Pseudomonadati</taxon>
        <taxon>Spirochaetota</taxon>
        <taxon>Spirochaetia</taxon>
        <taxon>Leptospirales</taxon>
        <taxon>Leptospiraceae</taxon>
        <taxon>Leptospira</taxon>
    </lineage>
</organism>
<evidence type="ECO:0000313" key="5">
    <source>
        <dbReference type="Proteomes" id="UP000231912"/>
    </source>
</evidence>
<dbReference type="Gene3D" id="3.30.530.20">
    <property type="match status" value="1"/>
</dbReference>
<name>A0A2M9ZDH8_9LEPT</name>
<feature type="domain" description="Activator of Hsp90 ATPase homologue 1/2-like C-terminal" evidence="2">
    <location>
        <begin position="19"/>
        <end position="156"/>
    </location>
</feature>
<dbReference type="InterPro" id="IPR023393">
    <property type="entry name" value="START-like_dom_sf"/>
</dbReference>
<keyword evidence="6" id="KW-1185">Reference proteome</keyword>
<comment type="caution">
    <text evidence="4">The sequence shown here is derived from an EMBL/GenBank/DDBJ whole genome shotgun (WGS) entry which is preliminary data.</text>
</comment>
<evidence type="ECO:0000259" key="2">
    <source>
        <dbReference type="Pfam" id="PF08327"/>
    </source>
</evidence>
<evidence type="ECO:0000256" key="1">
    <source>
        <dbReference type="ARBA" id="ARBA00006817"/>
    </source>
</evidence>
<dbReference type="Proteomes" id="UP000231912">
    <property type="component" value="Unassembled WGS sequence"/>
</dbReference>
<evidence type="ECO:0000313" key="6">
    <source>
        <dbReference type="Proteomes" id="UP001580391"/>
    </source>
</evidence>
<protein>
    <submittedName>
        <fullName evidence="4">ATPase</fullName>
    </submittedName>
    <submittedName>
        <fullName evidence="3">SRPBCC domain-containing protein</fullName>
    </submittedName>
</protein>